<dbReference type="GO" id="GO:0003677">
    <property type="term" value="F:DNA binding"/>
    <property type="evidence" value="ECO:0007669"/>
    <property type="project" value="UniProtKB-UniRule"/>
</dbReference>
<dbReference type="PRINTS" id="PR00455">
    <property type="entry name" value="HTHTETR"/>
</dbReference>
<name>A0A0D0LR45_VARPD</name>
<keyword evidence="3" id="KW-0804">Transcription</keyword>
<dbReference type="PANTHER" id="PTHR47506">
    <property type="entry name" value="TRANSCRIPTIONAL REGULATORY PROTEIN"/>
    <property type="match status" value="1"/>
</dbReference>
<evidence type="ECO:0000256" key="1">
    <source>
        <dbReference type="ARBA" id="ARBA00023015"/>
    </source>
</evidence>
<dbReference type="SUPFAM" id="SSF46689">
    <property type="entry name" value="Homeodomain-like"/>
    <property type="match status" value="1"/>
</dbReference>
<dbReference type="AlphaFoldDB" id="A0A0D0LR45"/>
<protein>
    <submittedName>
        <fullName evidence="6">TetR family transcriptional regulator</fullName>
    </submittedName>
</protein>
<dbReference type="RefSeq" id="WP_042579488.1">
    <property type="nucleotide sequence ID" value="NZ_JXQQ01000030.1"/>
</dbReference>
<proteinExistence type="predicted"/>
<dbReference type="Gene3D" id="1.10.357.10">
    <property type="entry name" value="Tetracycline Repressor, domain 2"/>
    <property type="match status" value="1"/>
</dbReference>
<dbReference type="PANTHER" id="PTHR47506:SF1">
    <property type="entry name" value="HTH-TYPE TRANSCRIPTIONAL REGULATOR YJDC"/>
    <property type="match status" value="1"/>
</dbReference>
<evidence type="ECO:0000313" key="6">
    <source>
        <dbReference type="EMBL" id="KIQ31738.1"/>
    </source>
</evidence>
<dbReference type="SUPFAM" id="SSF48498">
    <property type="entry name" value="Tetracyclin repressor-like, C-terminal domain"/>
    <property type="match status" value="1"/>
</dbReference>
<evidence type="ECO:0000256" key="4">
    <source>
        <dbReference type="PROSITE-ProRule" id="PRU00335"/>
    </source>
</evidence>
<comment type="caution">
    <text evidence="6">The sequence shown here is derived from an EMBL/GenBank/DDBJ whole genome shotgun (WGS) entry which is preliminary data.</text>
</comment>
<gene>
    <name evidence="6" type="ORF">RT97_14475</name>
</gene>
<reference evidence="6 7" key="1">
    <citation type="submission" date="2014-12" db="EMBL/GenBank/DDBJ databases">
        <title>16Stimator: statistical estimation of ribosomal gene copy numbers from draft genome assemblies.</title>
        <authorList>
            <person name="Perisin M.A."/>
            <person name="Vetter M."/>
            <person name="Gilbert J.A."/>
            <person name="Bergelson J."/>
        </authorList>
    </citation>
    <scope>NUCLEOTIDE SEQUENCE [LARGE SCALE GENOMIC DNA]</scope>
    <source>
        <strain evidence="6 7">MEDvA23</strain>
    </source>
</reference>
<dbReference type="OrthoDB" id="5293507at2"/>
<dbReference type="InterPro" id="IPR009057">
    <property type="entry name" value="Homeodomain-like_sf"/>
</dbReference>
<evidence type="ECO:0000259" key="5">
    <source>
        <dbReference type="PROSITE" id="PS50977"/>
    </source>
</evidence>
<feature type="DNA-binding region" description="H-T-H motif" evidence="4">
    <location>
        <begin position="38"/>
        <end position="57"/>
    </location>
</feature>
<dbReference type="InterPro" id="IPR036271">
    <property type="entry name" value="Tet_transcr_reg_TetR-rel_C_sf"/>
</dbReference>
<dbReference type="InterPro" id="IPR001647">
    <property type="entry name" value="HTH_TetR"/>
</dbReference>
<keyword evidence="2 4" id="KW-0238">DNA-binding</keyword>
<dbReference type="EMBL" id="JXQQ01000030">
    <property type="protein sequence ID" value="KIQ31738.1"/>
    <property type="molecule type" value="Genomic_DNA"/>
</dbReference>
<evidence type="ECO:0000256" key="3">
    <source>
        <dbReference type="ARBA" id="ARBA00023163"/>
    </source>
</evidence>
<dbReference type="Proteomes" id="UP000032067">
    <property type="component" value="Unassembled WGS sequence"/>
</dbReference>
<accession>A0A0D0LR45</accession>
<feature type="domain" description="HTH tetR-type" evidence="5">
    <location>
        <begin position="15"/>
        <end position="75"/>
    </location>
</feature>
<sequence>MQNAAAATAAPLAAGSTRDQILGVARSLIETRSYLGFSFQDVADAVGIRKASLYHHFPTKEALGIAVIRQATQFFKDWDAARARTPTDALDSYFRMYRNTLRAGSGMCPAGSLAPGWDCINEELRQAVQELRHTQVLWLTGVLGALSPAGARNNGPSVAAQASYVFSVCQGALLASRMTGRVEDFDEAIAQLRSSLPG</sequence>
<evidence type="ECO:0000313" key="7">
    <source>
        <dbReference type="Proteomes" id="UP000032067"/>
    </source>
</evidence>
<keyword evidence="1" id="KW-0805">Transcription regulation</keyword>
<organism evidence="6 7">
    <name type="scientific">Variovorax paradoxus</name>
    <dbReference type="NCBI Taxonomy" id="34073"/>
    <lineage>
        <taxon>Bacteria</taxon>
        <taxon>Pseudomonadati</taxon>
        <taxon>Pseudomonadota</taxon>
        <taxon>Betaproteobacteria</taxon>
        <taxon>Burkholderiales</taxon>
        <taxon>Comamonadaceae</taxon>
        <taxon>Variovorax</taxon>
    </lineage>
</organism>
<dbReference type="Pfam" id="PF00440">
    <property type="entry name" value="TetR_N"/>
    <property type="match status" value="1"/>
</dbReference>
<dbReference type="PROSITE" id="PS50977">
    <property type="entry name" value="HTH_TETR_2"/>
    <property type="match status" value="1"/>
</dbReference>
<evidence type="ECO:0000256" key="2">
    <source>
        <dbReference type="ARBA" id="ARBA00023125"/>
    </source>
</evidence>